<dbReference type="AlphaFoldDB" id="A0ABD5ZJL4"/>
<feature type="domain" description="HTH iclR-type" evidence="5">
    <location>
        <begin position="14"/>
        <end position="73"/>
    </location>
</feature>
<keyword evidence="3" id="KW-0804">Transcription</keyword>
<accession>A0ABD5ZJL4</accession>
<evidence type="ECO:0000256" key="1">
    <source>
        <dbReference type="ARBA" id="ARBA00023015"/>
    </source>
</evidence>
<feature type="coiled-coil region" evidence="4">
    <location>
        <begin position="172"/>
        <end position="199"/>
    </location>
</feature>
<dbReference type="InterPro" id="IPR050707">
    <property type="entry name" value="HTH_MetabolicPath_Reg"/>
</dbReference>
<dbReference type="Pfam" id="PF09339">
    <property type="entry name" value="HTH_IclR"/>
    <property type="match status" value="1"/>
</dbReference>
<sequence length="259" mass="29112">MDETNTSEIDGRQLKSVKRAFEIVDYLRTESNATLSEISTALDLPISTAHIYLSTLVESGYVIKEDKEYHCSLRFLETGGELRDRMSLFQAAKGEVDDLQQEYGENANVGTIENGYMVQLYKSEHRDSIDDNAPLGCYLHLHQTATGKSILAQLPEDEVDRIIDLRGLPQSTASTIKSREELKQELEQIRERKYAMNNGEHFPGVRAVAVPIVPNNESVVGSISISGPLSRMGEDRIKEKLAPSLFNKRNIIELKLSQR</sequence>
<protein>
    <submittedName>
        <fullName evidence="7">IclR family transcriptional regulator</fullName>
    </submittedName>
</protein>
<keyword evidence="2" id="KW-0238">DNA-binding</keyword>
<comment type="caution">
    <text evidence="7">The sequence shown here is derived from an EMBL/GenBank/DDBJ whole genome shotgun (WGS) entry which is preliminary data.</text>
</comment>
<evidence type="ECO:0000256" key="2">
    <source>
        <dbReference type="ARBA" id="ARBA00023125"/>
    </source>
</evidence>
<dbReference type="InterPro" id="IPR036388">
    <property type="entry name" value="WH-like_DNA-bd_sf"/>
</dbReference>
<dbReference type="GO" id="GO:0003677">
    <property type="term" value="F:DNA binding"/>
    <property type="evidence" value="ECO:0007669"/>
    <property type="project" value="UniProtKB-KW"/>
</dbReference>
<keyword evidence="4" id="KW-0175">Coiled coil</keyword>
<feature type="domain" description="IclR-ED" evidence="6">
    <location>
        <begin position="74"/>
        <end position="258"/>
    </location>
</feature>
<dbReference type="Pfam" id="PF01614">
    <property type="entry name" value="IclR_C"/>
    <property type="match status" value="1"/>
</dbReference>
<keyword evidence="1" id="KW-0805">Transcription regulation</keyword>
<evidence type="ECO:0000259" key="5">
    <source>
        <dbReference type="PROSITE" id="PS51077"/>
    </source>
</evidence>
<dbReference type="SUPFAM" id="SSF46785">
    <property type="entry name" value="Winged helix' DNA-binding domain"/>
    <property type="match status" value="1"/>
</dbReference>
<dbReference type="SUPFAM" id="SSF55781">
    <property type="entry name" value="GAF domain-like"/>
    <property type="match status" value="1"/>
</dbReference>
<dbReference type="GO" id="GO:0006355">
    <property type="term" value="P:regulation of DNA-templated transcription"/>
    <property type="evidence" value="ECO:0007669"/>
    <property type="project" value="UniProtKB-ARBA"/>
</dbReference>
<dbReference type="InterPro" id="IPR029016">
    <property type="entry name" value="GAF-like_dom_sf"/>
</dbReference>
<evidence type="ECO:0000259" key="6">
    <source>
        <dbReference type="PROSITE" id="PS51078"/>
    </source>
</evidence>
<dbReference type="PROSITE" id="PS51077">
    <property type="entry name" value="HTH_ICLR"/>
    <property type="match status" value="1"/>
</dbReference>
<dbReference type="Proteomes" id="UP001596481">
    <property type="component" value="Unassembled WGS sequence"/>
</dbReference>
<dbReference type="PANTHER" id="PTHR30136">
    <property type="entry name" value="HELIX-TURN-HELIX TRANSCRIPTIONAL REGULATOR, ICLR FAMILY"/>
    <property type="match status" value="1"/>
</dbReference>
<keyword evidence="8" id="KW-1185">Reference proteome</keyword>
<evidence type="ECO:0000256" key="4">
    <source>
        <dbReference type="SAM" id="Coils"/>
    </source>
</evidence>
<organism evidence="7 8">
    <name type="scientific">Haloferax namakaokahaiae</name>
    <dbReference type="NCBI Taxonomy" id="1748331"/>
    <lineage>
        <taxon>Archaea</taxon>
        <taxon>Methanobacteriati</taxon>
        <taxon>Methanobacteriota</taxon>
        <taxon>Stenosarchaea group</taxon>
        <taxon>Halobacteria</taxon>
        <taxon>Halobacteriales</taxon>
        <taxon>Haloferacaceae</taxon>
        <taxon>Haloferax</taxon>
    </lineage>
</organism>
<evidence type="ECO:0000313" key="7">
    <source>
        <dbReference type="EMBL" id="MFC7205312.1"/>
    </source>
</evidence>
<dbReference type="InterPro" id="IPR014757">
    <property type="entry name" value="Tscrpt_reg_IclR_C"/>
</dbReference>
<dbReference type="SMART" id="SM00346">
    <property type="entry name" value="HTH_ICLR"/>
    <property type="match status" value="1"/>
</dbReference>
<dbReference type="PROSITE" id="PS51078">
    <property type="entry name" value="ICLR_ED"/>
    <property type="match status" value="1"/>
</dbReference>
<gene>
    <name evidence="7" type="ORF">ACFQJC_17520</name>
</gene>
<proteinExistence type="predicted"/>
<dbReference type="RefSeq" id="WP_390225886.1">
    <property type="nucleotide sequence ID" value="NZ_JBHTAA010000014.1"/>
</dbReference>
<dbReference type="Gene3D" id="3.30.450.40">
    <property type="match status" value="1"/>
</dbReference>
<evidence type="ECO:0000256" key="3">
    <source>
        <dbReference type="ARBA" id="ARBA00023163"/>
    </source>
</evidence>
<name>A0ABD5ZJL4_9EURY</name>
<dbReference type="InterPro" id="IPR005471">
    <property type="entry name" value="Tscrpt_reg_IclR_N"/>
</dbReference>
<dbReference type="PANTHER" id="PTHR30136:SF35">
    <property type="entry name" value="HTH-TYPE TRANSCRIPTIONAL REGULATOR RV1719"/>
    <property type="match status" value="1"/>
</dbReference>
<dbReference type="InterPro" id="IPR036390">
    <property type="entry name" value="WH_DNA-bd_sf"/>
</dbReference>
<dbReference type="Gene3D" id="1.10.10.10">
    <property type="entry name" value="Winged helix-like DNA-binding domain superfamily/Winged helix DNA-binding domain"/>
    <property type="match status" value="1"/>
</dbReference>
<dbReference type="EMBL" id="JBHTAA010000014">
    <property type="protein sequence ID" value="MFC7205312.1"/>
    <property type="molecule type" value="Genomic_DNA"/>
</dbReference>
<evidence type="ECO:0000313" key="8">
    <source>
        <dbReference type="Proteomes" id="UP001596481"/>
    </source>
</evidence>
<reference evidence="7 8" key="1">
    <citation type="journal article" date="2019" name="Int. J. Syst. Evol. Microbiol.">
        <title>The Global Catalogue of Microorganisms (GCM) 10K type strain sequencing project: providing services to taxonomists for standard genome sequencing and annotation.</title>
        <authorList>
            <consortium name="The Broad Institute Genomics Platform"/>
            <consortium name="The Broad Institute Genome Sequencing Center for Infectious Disease"/>
            <person name="Wu L."/>
            <person name="Ma J."/>
        </authorList>
    </citation>
    <scope>NUCLEOTIDE SEQUENCE [LARGE SCALE GENOMIC DNA]</scope>
    <source>
        <strain evidence="7 8">DSM 29988</strain>
    </source>
</reference>